<evidence type="ECO:0008006" key="3">
    <source>
        <dbReference type="Google" id="ProtNLM"/>
    </source>
</evidence>
<accession>A0A7X5QZA4</accession>
<keyword evidence="2" id="KW-1185">Reference proteome</keyword>
<protein>
    <recommendedName>
        <fullName evidence="3">DUF3168 domain-containing protein</fullName>
    </recommendedName>
</protein>
<proteinExistence type="predicted"/>
<reference evidence="1 2" key="1">
    <citation type="submission" date="2020-02" db="EMBL/GenBank/DDBJ databases">
        <title>Sequencing the genomes of 1000 actinobacteria strains.</title>
        <authorList>
            <person name="Klenk H.-P."/>
        </authorList>
    </citation>
    <scope>NUCLEOTIDE SEQUENCE [LARGE SCALE GENOMIC DNA]</scope>
    <source>
        <strain evidence="1 2">DSM 27960</strain>
    </source>
</reference>
<gene>
    <name evidence="1" type="ORF">FHX76_000415</name>
</gene>
<comment type="caution">
    <text evidence="1">The sequence shown here is derived from an EMBL/GenBank/DDBJ whole genome shotgun (WGS) entry which is preliminary data.</text>
</comment>
<evidence type="ECO:0000313" key="1">
    <source>
        <dbReference type="EMBL" id="NIH52547.1"/>
    </source>
</evidence>
<dbReference type="AlphaFoldDB" id="A0A7X5QZA4"/>
<organism evidence="1 2">
    <name type="scientific">Lysinibacter cavernae</name>
    <dbReference type="NCBI Taxonomy" id="1640652"/>
    <lineage>
        <taxon>Bacteria</taxon>
        <taxon>Bacillati</taxon>
        <taxon>Actinomycetota</taxon>
        <taxon>Actinomycetes</taxon>
        <taxon>Micrococcales</taxon>
        <taxon>Microbacteriaceae</taxon>
        <taxon>Lysinibacter</taxon>
    </lineage>
</organism>
<dbReference type="RefSeq" id="WP_167147250.1">
    <property type="nucleotide sequence ID" value="NZ_JAAMOX010000001.1"/>
</dbReference>
<dbReference type="EMBL" id="JAAMOX010000001">
    <property type="protein sequence ID" value="NIH52547.1"/>
    <property type="molecule type" value="Genomic_DNA"/>
</dbReference>
<dbReference type="Proteomes" id="UP000541033">
    <property type="component" value="Unassembled WGS sequence"/>
</dbReference>
<sequence length="139" mass="15342">MRIEPPDLMLWLTAYIRAEGVVAGLDFEVGTREPAELQLPLPRPLIVIRDDGGSRKDWITFDRTIGASVLAGTRANERPANDLARWLASVLFDDALPLVQDCPIASVDWDGCNGPFDAAETLDVARRYLTAKYVVSGSW</sequence>
<name>A0A7X5QZA4_9MICO</name>
<evidence type="ECO:0000313" key="2">
    <source>
        <dbReference type="Proteomes" id="UP000541033"/>
    </source>
</evidence>